<dbReference type="GO" id="GO:0006289">
    <property type="term" value="P:nucleotide-excision repair"/>
    <property type="evidence" value="ECO:0007669"/>
    <property type="project" value="UniProtKB-UniRule"/>
</dbReference>
<evidence type="ECO:0000259" key="9">
    <source>
        <dbReference type="PROSITE" id="PS50165"/>
    </source>
</evidence>
<dbReference type="CDD" id="cd10434">
    <property type="entry name" value="GIY-YIG_UvrC_Cho"/>
    <property type="match status" value="1"/>
</dbReference>
<dbReference type="EMBL" id="BLAU01000001">
    <property type="protein sequence ID" value="GET20544.1"/>
    <property type="molecule type" value="Genomic_DNA"/>
</dbReference>
<dbReference type="GO" id="GO:0003677">
    <property type="term" value="F:DNA binding"/>
    <property type="evidence" value="ECO:0007669"/>
    <property type="project" value="UniProtKB-UniRule"/>
</dbReference>
<dbReference type="OrthoDB" id="9804933at2"/>
<dbReference type="InterPro" id="IPR000305">
    <property type="entry name" value="GIY-YIG_endonuc"/>
</dbReference>
<proteinExistence type="inferred from homology"/>
<dbReference type="GO" id="GO:0009381">
    <property type="term" value="F:excinuclease ABC activity"/>
    <property type="evidence" value="ECO:0007669"/>
    <property type="project" value="UniProtKB-UniRule"/>
</dbReference>
<dbReference type="Gene3D" id="3.30.420.340">
    <property type="entry name" value="UvrC, RNAse H endonuclease domain"/>
    <property type="match status" value="1"/>
</dbReference>
<dbReference type="SMART" id="SM00278">
    <property type="entry name" value="HhH1"/>
    <property type="match status" value="1"/>
</dbReference>
<evidence type="ECO:0000256" key="5">
    <source>
        <dbReference type="ARBA" id="ARBA00023204"/>
    </source>
</evidence>
<dbReference type="GO" id="GO:0009432">
    <property type="term" value="P:SOS response"/>
    <property type="evidence" value="ECO:0007669"/>
    <property type="project" value="UniProtKB-UniRule"/>
</dbReference>
<dbReference type="SMART" id="SM00465">
    <property type="entry name" value="GIYc"/>
    <property type="match status" value="1"/>
</dbReference>
<dbReference type="InterPro" id="IPR036876">
    <property type="entry name" value="UVR_dom_sf"/>
</dbReference>
<evidence type="ECO:0000313" key="10">
    <source>
        <dbReference type="EMBL" id="GET20544.1"/>
    </source>
</evidence>
<dbReference type="PROSITE" id="PS50165">
    <property type="entry name" value="UVRC"/>
    <property type="match status" value="1"/>
</dbReference>
<organism evidence="11 12">
    <name type="scientific">Prolixibacter denitrificans</name>
    <dbReference type="NCBI Taxonomy" id="1541063"/>
    <lineage>
        <taxon>Bacteria</taxon>
        <taxon>Pseudomonadati</taxon>
        <taxon>Bacteroidota</taxon>
        <taxon>Bacteroidia</taxon>
        <taxon>Marinilabiliales</taxon>
        <taxon>Prolixibacteraceae</taxon>
        <taxon>Prolixibacter</taxon>
    </lineage>
</organism>
<dbReference type="InterPro" id="IPR003583">
    <property type="entry name" value="Hlx-hairpin-Hlx_DNA-bd_motif"/>
</dbReference>
<keyword evidence="2 7" id="KW-0227">DNA damage</keyword>
<dbReference type="Gene3D" id="3.40.1440.10">
    <property type="entry name" value="GIY-YIG endonuclease"/>
    <property type="match status" value="1"/>
</dbReference>
<dbReference type="GO" id="GO:0009380">
    <property type="term" value="C:excinuclease repair complex"/>
    <property type="evidence" value="ECO:0007669"/>
    <property type="project" value="InterPro"/>
</dbReference>
<dbReference type="Pfam" id="PF08459">
    <property type="entry name" value="UvrC_RNaseH_dom"/>
    <property type="match status" value="1"/>
</dbReference>
<keyword evidence="1 7" id="KW-0963">Cytoplasm</keyword>
<dbReference type="InterPro" id="IPR038476">
    <property type="entry name" value="UvrC_RNase_H_dom_sf"/>
</dbReference>
<dbReference type="FunFam" id="3.40.1440.10:FF:000001">
    <property type="entry name" value="UvrABC system protein C"/>
    <property type="match status" value="1"/>
</dbReference>
<dbReference type="Pfam" id="PF22920">
    <property type="entry name" value="UvrC_RNaseH"/>
    <property type="match status" value="1"/>
</dbReference>
<dbReference type="InterPro" id="IPR001162">
    <property type="entry name" value="UvrC_RNase_H_dom"/>
</dbReference>
<feature type="domain" description="GIY-YIG" evidence="8">
    <location>
        <begin position="20"/>
        <end position="98"/>
    </location>
</feature>
<dbReference type="PROSITE" id="PS50164">
    <property type="entry name" value="GIY_YIG"/>
    <property type="match status" value="1"/>
</dbReference>
<evidence type="ECO:0000259" key="8">
    <source>
        <dbReference type="PROSITE" id="PS50164"/>
    </source>
</evidence>
<dbReference type="SUPFAM" id="SSF82771">
    <property type="entry name" value="GIY-YIG endonuclease"/>
    <property type="match status" value="1"/>
</dbReference>
<evidence type="ECO:0000256" key="3">
    <source>
        <dbReference type="ARBA" id="ARBA00022769"/>
    </source>
</evidence>
<evidence type="ECO:0000256" key="7">
    <source>
        <dbReference type="HAMAP-Rule" id="MF_00203"/>
    </source>
</evidence>
<comment type="caution">
    <text evidence="11">The sequence shown here is derived from an EMBL/GenBank/DDBJ whole genome shotgun (WGS) entry which is preliminary data.</text>
</comment>
<dbReference type="InterPro" id="IPR050066">
    <property type="entry name" value="UvrABC_protein_C"/>
</dbReference>
<dbReference type="SUPFAM" id="SSF46600">
    <property type="entry name" value="C-terminal UvrC-binding domain of UvrB"/>
    <property type="match status" value="1"/>
</dbReference>
<keyword evidence="3 7" id="KW-0228">DNA excision</keyword>
<dbReference type="Proteomes" id="UP000240621">
    <property type="component" value="Unassembled WGS sequence"/>
</dbReference>
<dbReference type="GO" id="GO:0005737">
    <property type="term" value="C:cytoplasm"/>
    <property type="evidence" value="ECO:0007669"/>
    <property type="project" value="UniProtKB-SubCell"/>
</dbReference>
<reference evidence="10 13" key="2">
    <citation type="submission" date="2019-10" db="EMBL/GenBank/DDBJ databases">
        <title>Prolixibacter strains distinguished by the presence of nitrate reductase genes were adept at nitrate-dependent anaerobic corrosion of metallic iron and carbon steel.</title>
        <authorList>
            <person name="Iino T."/>
            <person name="Shono N."/>
            <person name="Ito K."/>
            <person name="Nakamura R."/>
            <person name="Sueoka K."/>
            <person name="Harayama S."/>
            <person name="Ohkuma M."/>
        </authorList>
    </citation>
    <scope>NUCLEOTIDE SEQUENCE [LARGE SCALE GENOMIC DNA]</scope>
    <source>
        <strain evidence="10 13">MIC1-1</strain>
    </source>
</reference>
<evidence type="ECO:0000256" key="2">
    <source>
        <dbReference type="ARBA" id="ARBA00022763"/>
    </source>
</evidence>
<dbReference type="InterPro" id="IPR047296">
    <property type="entry name" value="GIY-YIG_UvrC_Cho"/>
</dbReference>
<accession>A0A2P8CHG6</accession>
<gene>
    <name evidence="7 10" type="primary">uvrC</name>
    <name evidence="11" type="ORF">CLV93_102155</name>
    <name evidence="10" type="ORF">JCM18694_07900</name>
</gene>
<protein>
    <recommendedName>
        <fullName evidence="7">UvrABC system protein C</fullName>
        <shortName evidence="7">Protein UvrC</shortName>
    </recommendedName>
    <alternativeName>
        <fullName evidence="7">Excinuclease ABC subunit C</fullName>
    </alternativeName>
</protein>
<evidence type="ECO:0000313" key="13">
    <source>
        <dbReference type="Proteomes" id="UP000396862"/>
    </source>
</evidence>
<dbReference type="NCBIfam" id="TIGR00194">
    <property type="entry name" value="uvrC"/>
    <property type="match status" value="1"/>
</dbReference>
<keyword evidence="4 7" id="KW-0267">Excision nuclease</keyword>
<keyword evidence="6 7" id="KW-0742">SOS response</keyword>
<dbReference type="EMBL" id="PYGC01000002">
    <property type="protein sequence ID" value="PSK84369.1"/>
    <property type="molecule type" value="Genomic_DNA"/>
</dbReference>
<dbReference type="InterPro" id="IPR004791">
    <property type="entry name" value="UvrC"/>
</dbReference>
<comment type="subunit">
    <text evidence="7">Interacts with UvrB in an incision complex.</text>
</comment>
<comment type="function">
    <text evidence="7">The UvrABC repair system catalyzes the recognition and processing of DNA lesions. UvrC both incises the 5' and 3' sides of the lesion. The N-terminal half is responsible for the 3' incision and the C-terminal half is responsible for the 5' incision.</text>
</comment>
<comment type="similarity">
    <text evidence="7">Belongs to the UvrC family.</text>
</comment>
<dbReference type="InterPro" id="IPR010994">
    <property type="entry name" value="RuvA_2-like"/>
</dbReference>
<evidence type="ECO:0000313" key="11">
    <source>
        <dbReference type="EMBL" id="PSK84369.1"/>
    </source>
</evidence>
<dbReference type="HAMAP" id="MF_00203">
    <property type="entry name" value="UvrC"/>
    <property type="match status" value="1"/>
</dbReference>
<keyword evidence="13" id="KW-1185">Reference proteome</keyword>
<keyword evidence="5 7" id="KW-0234">DNA repair</keyword>
<dbReference type="PANTHER" id="PTHR30562:SF1">
    <property type="entry name" value="UVRABC SYSTEM PROTEIN C"/>
    <property type="match status" value="1"/>
</dbReference>
<dbReference type="SUPFAM" id="SSF47781">
    <property type="entry name" value="RuvA domain 2-like"/>
    <property type="match status" value="1"/>
</dbReference>
<dbReference type="Pfam" id="PF01541">
    <property type="entry name" value="GIY-YIG"/>
    <property type="match status" value="1"/>
</dbReference>
<evidence type="ECO:0000256" key="4">
    <source>
        <dbReference type="ARBA" id="ARBA00022881"/>
    </source>
</evidence>
<dbReference type="Pfam" id="PF14520">
    <property type="entry name" value="HHH_5"/>
    <property type="match status" value="1"/>
</dbReference>
<reference evidence="11 12" key="1">
    <citation type="submission" date="2018-03" db="EMBL/GenBank/DDBJ databases">
        <title>Genomic Encyclopedia of Archaeal and Bacterial Type Strains, Phase II (KMG-II): from individual species to whole genera.</title>
        <authorList>
            <person name="Goeker M."/>
        </authorList>
    </citation>
    <scope>NUCLEOTIDE SEQUENCE [LARGE SCALE GENOMIC DNA]</scope>
    <source>
        <strain evidence="11 12">DSM 27267</strain>
    </source>
</reference>
<dbReference type="RefSeq" id="WP_106540971.1">
    <property type="nucleotide sequence ID" value="NZ_BLAU01000001.1"/>
</dbReference>
<evidence type="ECO:0000313" key="12">
    <source>
        <dbReference type="Proteomes" id="UP000240621"/>
    </source>
</evidence>
<dbReference type="AlphaFoldDB" id="A0A2P8CHG6"/>
<evidence type="ECO:0000256" key="6">
    <source>
        <dbReference type="ARBA" id="ARBA00023236"/>
    </source>
</evidence>
<evidence type="ECO:0000256" key="1">
    <source>
        <dbReference type="ARBA" id="ARBA00022490"/>
    </source>
</evidence>
<feature type="domain" description="UvrC family homology region profile" evidence="9">
    <location>
        <begin position="292"/>
        <end position="482"/>
    </location>
</feature>
<comment type="subcellular location">
    <subcellularLocation>
        <location evidence="7">Cytoplasm</location>
    </subcellularLocation>
</comment>
<dbReference type="Proteomes" id="UP000396862">
    <property type="component" value="Unassembled WGS sequence"/>
</dbReference>
<name>A0A2P8CHG6_9BACT</name>
<dbReference type="PANTHER" id="PTHR30562">
    <property type="entry name" value="UVRC/OXIDOREDUCTASE"/>
    <property type="match status" value="1"/>
</dbReference>
<dbReference type="InterPro" id="IPR035901">
    <property type="entry name" value="GIY-YIG_endonuc_sf"/>
</dbReference>
<dbReference type="Gene3D" id="1.10.150.20">
    <property type="entry name" value="5' to 3' exonuclease, C-terminal subdomain"/>
    <property type="match status" value="1"/>
</dbReference>
<sequence length="610" mass="70098">MSEENLRNERLKELVRVLPESPGVYQYFNSDGKIIYVGKAKNLKKRVSSYFTKRHDNRKTEILVRKTADIQHVVVETEEDALLLENNLIKKYQPRYNVLLKDDKSFPWICIKNEPFPRVFSTRRVVRDGSLYFGPYTSVGMVRTILDVIKQLYTIRTCGYNLAQENIAKGKYKVCLEYHLGNCKGPCEGLQEEGEYNEMIDQIKNILKGNLNSVTSHLKTVMDGYASSYEFEKAAEIKSKLDILEKYRSKSTIVGSSITNLDVFSFDEDEKFGYVNFLKVVDGAIIQSHTIEMRKRLDESKEELLALGIVEIRQKVFSNAREIVVPFHPDTDFDQIIFTIPQRGDKKKLLELSQKNARFYKLEKRKQQSLRNPQNKVDRIMETMKTDLRLKEAPVHIECFDNSNIQGNYPVASCVVFRNGKPAKRDYRHFNIKTVEGPNDFASMEEIIFRRYRRLLDEEKDLPQLIVIDGGKGQLGAALNSLEKLGLRGKISIIGIAKRLEEIFFPGDSVPIYLDKNSETLKIIQHLRDEAHRFGITFHRNKRSAGFIKSELDNIPGVGPKTVEALLKEFKSLEQIKSRSVEEIAAVIGRLKAEKVISYVKSSSSKSVNK</sequence>